<dbReference type="PANTHER" id="PTHR48101:SF1">
    <property type="entry name" value="METHYLMALONYL-COA MUTASE, LARGE SUBUNIT"/>
    <property type="match status" value="1"/>
</dbReference>
<dbReference type="GO" id="GO:0031419">
    <property type="term" value="F:cobalamin binding"/>
    <property type="evidence" value="ECO:0007669"/>
    <property type="project" value="UniProtKB-KW"/>
</dbReference>
<organism evidence="7 8">
    <name type="scientific">Tangfeifania diversioriginum</name>
    <dbReference type="NCBI Taxonomy" id="1168035"/>
    <lineage>
        <taxon>Bacteria</taxon>
        <taxon>Pseudomonadati</taxon>
        <taxon>Bacteroidota</taxon>
        <taxon>Bacteroidia</taxon>
        <taxon>Marinilabiliales</taxon>
        <taxon>Prolixibacteraceae</taxon>
        <taxon>Tangfeifania</taxon>
    </lineage>
</organism>
<evidence type="ECO:0000256" key="4">
    <source>
        <dbReference type="ARBA" id="ARBA00023235"/>
    </source>
</evidence>
<dbReference type="PANTHER" id="PTHR48101">
    <property type="entry name" value="METHYLMALONYL-COA MUTASE, MITOCHONDRIAL-RELATED"/>
    <property type="match status" value="1"/>
</dbReference>
<evidence type="ECO:0000313" key="7">
    <source>
        <dbReference type="EMBL" id="SHI93363.1"/>
    </source>
</evidence>
<dbReference type="CDD" id="cd03677">
    <property type="entry name" value="MM_CoA_mutase_beta"/>
    <property type="match status" value="1"/>
</dbReference>
<protein>
    <submittedName>
        <fullName evidence="7">Heterodimeric methylmalonyl-CoA mutase small subunit</fullName>
    </submittedName>
</protein>
<dbReference type="InterPro" id="IPR016176">
    <property type="entry name" value="Cbl-dep_enz_cat"/>
</dbReference>
<dbReference type="Gene3D" id="3.20.20.240">
    <property type="entry name" value="Methylmalonyl-CoA mutase"/>
    <property type="match status" value="1"/>
</dbReference>
<comment type="similarity">
    <text evidence="2">Belongs to the methylmalonyl-CoA mutase family.</text>
</comment>
<evidence type="ECO:0000256" key="3">
    <source>
        <dbReference type="ARBA" id="ARBA00022628"/>
    </source>
</evidence>
<evidence type="ECO:0000256" key="5">
    <source>
        <dbReference type="ARBA" id="ARBA00023285"/>
    </source>
</evidence>
<dbReference type="InterPro" id="IPR036724">
    <property type="entry name" value="Cobalamin-bd_sf"/>
</dbReference>
<dbReference type="OrthoDB" id="9762378at2"/>
<accession>A0A1M6F6R3</accession>
<dbReference type="RefSeq" id="WP_073167706.1">
    <property type="nucleotide sequence ID" value="NZ_FQZE01000008.1"/>
</dbReference>
<reference evidence="7 8" key="1">
    <citation type="submission" date="2016-11" db="EMBL/GenBank/DDBJ databases">
        <authorList>
            <person name="Jaros S."/>
            <person name="Januszkiewicz K."/>
            <person name="Wedrychowicz H."/>
        </authorList>
    </citation>
    <scope>NUCLEOTIDE SEQUENCE [LARGE SCALE GENOMIC DNA]</scope>
    <source>
        <strain evidence="7 8">DSM 27063</strain>
    </source>
</reference>
<dbReference type="GO" id="GO:0046872">
    <property type="term" value="F:metal ion binding"/>
    <property type="evidence" value="ECO:0007669"/>
    <property type="project" value="InterPro"/>
</dbReference>
<dbReference type="AlphaFoldDB" id="A0A1M6F6R3"/>
<keyword evidence="4" id="KW-0413">Isomerase</keyword>
<evidence type="ECO:0000256" key="1">
    <source>
        <dbReference type="ARBA" id="ARBA00001922"/>
    </source>
</evidence>
<sequence>MVEKDKKLFTDFAPVTTNDWEAKINADLKGKDYNKALVWRTYEGFEVQPYYRKENLEELDFLKSLPGEFPFVRGNKKAGNDWFIRQDIYVKDFKEANKKALEVLGKGVTSLGFYFDCQNKITRADLDVLLKDICLEAIETNFVCPCENCNGALAFAEYASESKTENNSILGSSPIDPIGSFALKGKLDDAAFDELKDIVEKTAGLPYFKVIGVHGKFFANSGASLVQEVAFSLAQGVEYLTLLTEMGLTIDQVAGKMKFNFGIGNNYFMEIAKLRAARLLWAQIVKAYGPKNEESLKMITHSETNSFNKTFYDPYVNMLRTQTEAMSAALGGADSITVQPFNTIFGETNKMAERVARNQQILLKEESHLDKIADPAGGAYYIENLTASLAEHAWKLFLEVQDKGGFVKAFRDGFIQSEIKAMAAKRDQKIAMRRENILGTNQFPNFTEKAEKEFDESIFYPTDLTKEGAEAETLKMYRGAQPFERLRYRTDQYAKNNKRPVAFMLPMGNLNFRKARAQFSTNFFAVAGFDVIDNNGFKTVEDGVAAAKAKDADIVVVCSSDDEYAEIVPQVAEQLDNEILVVAGHPACKPELEEKGITNFIHVKSNILEDLKMYQEKLGIK</sequence>
<feature type="domain" description="Methylmalonyl-CoA mutase alpha/beta chain catalytic" evidence="6">
    <location>
        <begin position="124"/>
        <end position="455"/>
    </location>
</feature>
<dbReference type="Pfam" id="PF01642">
    <property type="entry name" value="MM_CoA_mutase"/>
    <property type="match status" value="2"/>
</dbReference>
<comment type="cofactor">
    <cofactor evidence="1">
        <name>adenosylcob(III)alamin</name>
        <dbReference type="ChEBI" id="CHEBI:18408"/>
    </cofactor>
</comment>
<keyword evidence="5" id="KW-0170">Cobalt</keyword>
<proteinExistence type="inferred from homology"/>
<name>A0A1M6F6R3_9BACT</name>
<gene>
    <name evidence="7" type="ORF">SAMN05444280_10852</name>
</gene>
<keyword evidence="3" id="KW-0846">Cobalamin</keyword>
<evidence type="ECO:0000256" key="2">
    <source>
        <dbReference type="ARBA" id="ARBA00008465"/>
    </source>
</evidence>
<dbReference type="InterPro" id="IPR006099">
    <property type="entry name" value="MeMalonylCoA_mutase_a/b_cat"/>
</dbReference>
<evidence type="ECO:0000259" key="6">
    <source>
        <dbReference type="Pfam" id="PF01642"/>
    </source>
</evidence>
<dbReference type="SUPFAM" id="SSF52242">
    <property type="entry name" value="Cobalamin (vitamin B12)-binding domain"/>
    <property type="match status" value="1"/>
</dbReference>
<dbReference type="EMBL" id="FQZE01000008">
    <property type="protein sequence ID" value="SHI93363.1"/>
    <property type="molecule type" value="Genomic_DNA"/>
</dbReference>
<evidence type="ECO:0000313" key="8">
    <source>
        <dbReference type="Proteomes" id="UP000184050"/>
    </source>
</evidence>
<dbReference type="STRING" id="1168035.SAMN05444280_10852"/>
<feature type="domain" description="Methylmalonyl-CoA mutase alpha/beta chain catalytic" evidence="6">
    <location>
        <begin position="41"/>
        <end position="119"/>
    </location>
</feature>
<keyword evidence="8" id="KW-1185">Reference proteome</keyword>
<dbReference type="SUPFAM" id="SSF51703">
    <property type="entry name" value="Cobalamin (vitamin B12)-dependent enzymes"/>
    <property type="match status" value="1"/>
</dbReference>
<dbReference type="Proteomes" id="UP000184050">
    <property type="component" value="Unassembled WGS sequence"/>
</dbReference>
<dbReference type="GO" id="GO:0016866">
    <property type="term" value="F:intramolecular transferase activity"/>
    <property type="evidence" value="ECO:0007669"/>
    <property type="project" value="InterPro"/>
</dbReference>
<dbReference type="Gene3D" id="3.40.50.280">
    <property type="entry name" value="Cobalamin-binding domain"/>
    <property type="match status" value="1"/>
</dbReference>